<feature type="coiled-coil region" evidence="1">
    <location>
        <begin position="162"/>
        <end position="199"/>
    </location>
</feature>
<feature type="region of interest" description="Disordered" evidence="2">
    <location>
        <begin position="224"/>
        <end position="253"/>
    </location>
</feature>
<proteinExistence type="predicted"/>
<protein>
    <submittedName>
        <fullName evidence="3">Uncharacterized protein</fullName>
    </submittedName>
</protein>
<reference evidence="3" key="1">
    <citation type="journal article" date="2014" name="Front. Microbiol.">
        <title>High frequency of phylogenetically diverse reductive dehalogenase-homologous genes in deep subseafloor sedimentary metagenomes.</title>
        <authorList>
            <person name="Kawai M."/>
            <person name="Futagami T."/>
            <person name="Toyoda A."/>
            <person name="Takaki Y."/>
            <person name="Nishi S."/>
            <person name="Hori S."/>
            <person name="Arai W."/>
            <person name="Tsubouchi T."/>
            <person name="Morono Y."/>
            <person name="Uchiyama I."/>
            <person name="Ito T."/>
            <person name="Fujiyama A."/>
            <person name="Inagaki F."/>
            <person name="Takami H."/>
        </authorList>
    </citation>
    <scope>NUCLEOTIDE SEQUENCE</scope>
    <source>
        <strain evidence="3">Expedition CK06-06</strain>
    </source>
</reference>
<keyword evidence="1" id="KW-0175">Coiled coil</keyword>
<gene>
    <name evidence="3" type="ORF">S03H2_21876</name>
</gene>
<evidence type="ECO:0000256" key="2">
    <source>
        <dbReference type="SAM" id="MobiDB-lite"/>
    </source>
</evidence>
<evidence type="ECO:0000313" key="3">
    <source>
        <dbReference type="EMBL" id="GAH32532.1"/>
    </source>
</evidence>
<dbReference type="EMBL" id="BARU01011701">
    <property type="protein sequence ID" value="GAH32532.1"/>
    <property type="molecule type" value="Genomic_DNA"/>
</dbReference>
<feature type="non-terminal residue" evidence="3">
    <location>
        <position position="1"/>
    </location>
</feature>
<accession>X1EIX0</accession>
<evidence type="ECO:0000256" key="1">
    <source>
        <dbReference type="SAM" id="Coils"/>
    </source>
</evidence>
<name>X1EIX0_9ZZZZ</name>
<sequence length="253" mass="28409">LKILGGNPFIDVSGLDRKIQNKAQDEHLTVKEIGAKLIQAAGEDNGYTARAQGIVKYLDKIGFKEALGKLDPSTISREILEKLEEIYIETYTDEGWASGEDCAAIAWTYKKVGDYTKKRDKLLTTNINMMACRRASSRAKRQATGCGLTSLDEAPMVDNQSANAIEEQRKASKEQLERIKDLKTDKRLTRTEAKLIEKELKNNPSEARAEQIIKRIEDLVVGRIPAKDKVKKQNHGGLDHEESKKETKEKVLI</sequence>
<dbReference type="AlphaFoldDB" id="X1EIX0"/>
<comment type="caution">
    <text evidence="3">The sequence shown here is derived from an EMBL/GenBank/DDBJ whole genome shotgun (WGS) entry which is preliminary data.</text>
</comment>
<organism evidence="3">
    <name type="scientific">marine sediment metagenome</name>
    <dbReference type="NCBI Taxonomy" id="412755"/>
    <lineage>
        <taxon>unclassified sequences</taxon>
        <taxon>metagenomes</taxon>
        <taxon>ecological metagenomes</taxon>
    </lineage>
</organism>
<feature type="compositionally biased region" description="Basic and acidic residues" evidence="2">
    <location>
        <begin position="237"/>
        <end position="253"/>
    </location>
</feature>